<feature type="signal peptide" evidence="9">
    <location>
        <begin position="1"/>
        <end position="21"/>
    </location>
</feature>
<dbReference type="SUPFAM" id="SSF52058">
    <property type="entry name" value="L domain-like"/>
    <property type="match status" value="1"/>
</dbReference>
<evidence type="ECO:0000259" key="10">
    <source>
        <dbReference type="PROSITE" id="PS50011"/>
    </source>
</evidence>
<dbReference type="InterPro" id="IPR013210">
    <property type="entry name" value="LRR_N_plant-typ"/>
</dbReference>
<reference evidence="12" key="1">
    <citation type="submission" date="2025-08" db="UniProtKB">
        <authorList>
            <consortium name="RefSeq"/>
        </authorList>
    </citation>
    <scope>IDENTIFICATION</scope>
    <source>
        <strain evidence="12">OHB3-1</strain>
    </source>
</reference>
<dbReference type="Pfam" id="PF00069">
    <property type="entry name" value="Pkinase"/>
    <property type="match status" value="1"/>
</dbReference>
<feature type="transmembrane region" description="Helical" evidence="8">
    <location>
        <begin position="241"/>
        <end position="260"/>
    </location>
</feature>
<evidence type="ECO:0000256" key="5">
    <source>
        <dbReference type="ARBA" id="ARBA00022989"/>
    </source>
</evidence>
<dbReference type="PROSITE" id="PS50011">
    <property type="entry name" value="PROTEIN_KINASE_DOM"/>
    <property type="match status" value="1"/>
</dbReference>
<keyword evidence="6 8" id="KW-0472">Membrane</keyword>
<dbReference type="SUPFAM" id="SSF56112">
    <property type="entry name" value="Protein kinase-like (PK-like)"/>
    <property type="match status" value="1"/>
</dbReference>
<keyword evidence="11" id="KW-1185">Reference proteome</keyword>
<keyword evidence="4" id="KW-0677">Repeat</keyword>
<evidence type="ECO:0000256" key="2">
    <source>
        <dbReference type="ARBA" id="ARBA00022614"/>
    </source>
</evidence>
<dbReference type="GO" id="GO:0005524">
    <property type="term" value="F:ATP binding"/>
    <property type="evidence" value="ECO:0007669"/>
    <property type="project" value="InterPro"/>
</dbReference>
<name>A0A6J1BQT0_MOMCH</name>
<evidence type="ECO:0000256" key="3">
    <source>
        <dbReference type="ARBA" id="ARBA00022692"/>
    </source>
</evidence>
<evidence type="ECO:0000256" key="6">
    <source>
        <dbReference type="ARBA" id="ARBA00023136"/>
    </source>
</evidence>
<dbReference type="InterPro" id="IPR011009">
    <property type="entry name" value="Kinase-like_dom_sf"/>
</dbReference>
<dbReference type="InterPro" id="IPR001611">
    <property type="entry name" value="Leu-rich_rpt"/>
</dbReference>
<dbReference type="AlphaFoldDB" id="A0A6J1BQT0"/>
<gene>
    <name evidence="12" type="primary">LOC111004758</name>
</gene>
<dbReference type="GeneID" id="111004758"/>
<comment type="subcellular location">
    <subcellularLocation>
        <location evidence="1">Membrane</location>
    </subcellularLocation>
</comment>
<evidence type="ECO:0000313" key="12">
    <source>
        <dbReference type="RefSeq" id="XP_022131629.1"/>
    </source>
</evidence>
<dbReference type="Pfam" id="PF08263">
    <property type="entry name" value="LRRNT_2"/>
    <property type="match status" value="1"/>
</dbReference>
<keyword evidence="9" id="KW-0732">Signal</keyword>
<dbReference type="RefSeq" id="XP_022131629.1">
    <property type="nucleotide sequence ID" value="XM_022275937.1"/>
</dbReference>
<evidence type="ECO:0000256" key="4">
    <source>
        <dbReference type="ARBA" id="ARBA00022737"/>
    </source>
</evidence>
<dbReference type="Pfam" id="PF13855">
    <property type="entry name" value="LRR_8"/>
    <property type="match status" value="1"/>
</dbReference>
<dbReference type="KEGG" id="mcha:111004758"/>
<evidence type="ECO:0000256" key="1">
    <source>
        <dbReference type="ARBA" id="ARBA00004370"/>
    </source>
</evidence>
<dbReference type="Pfam" id="PF00560">
    <property type="entry name" value="LRR_1"/>
    <property type="match status" value="1"/>
</dbReference>
<dbReference type="Proteomes" id="UP000504603">
    <property type="component" value="Unplaced"/>
</dbReference>
<organism evidence="11 12">
    <name type="scientific">Momordica charantia</name>
    <name type="common">Bitter gourd</name>
    <name type="synonym">Balsam pear</name>
    <dbReference type="NCBI Taxonomy" id="3673"/>
    <lineage>
        <taxon>Eukaryota</taxon>
        <taxon>Viridiplantae</taxon>
        <taxon>Streptophyta</taxon>
        <taxon>Embryophyta</taxon>
        <taxon>Tracheophyta</taxon>
        <taxon>Spermatophyta</taxon>
        <taxon>Magnoliopsida</taxon>
        <taxon>eudicotyledons</taxon>
        <taxon>Gunneridae</taxon>
        <taxon>Pentapetalae</taxon>
        <taxon>rosids</taxon>
        <taxon>fabids</taxon>
        <taxon>Cucurbitales</taxon>
        <taxon>Cucurbitaceae</taxon>
        <taxon>Momordiceae</taxon>
        <taxon>Momordica</taxon>
    </lineage>
</organism>
<feature type="compositionally biased region" description="Basic and acidic residues" evidence="7">
    <location>
        <begin position="632"/>
        <end position="647"/>
    </location>
</feature>
<accession>A0A6J1BQT0</accession>
<dbReference type="GO" id="GO:0004672">
    <property type="term" value="F:protein kinase activity"/>
    <property type="evidence" value="ECO:0007669"/>
    <property type="project" value="InterPro"/>
</dbReference>
<feature type="domain" description="Protein kinase" evidence="10">
    <location>
        <begin position="336"/>
        <end position="620"/>
    </location>
</feature>
<feature type="chain" id="PRO_5027119266" evidence="9">
    <location>
        <begin position="22"/>
        <end position="653"/>
    </location>
</feature>
<dbReference type="Gene3D" id="3.30.200.20">
    <property type="entry name" value="Phosphorylase Kinase, domain 1"/>
    <property type="match status" value="1"/>
</dbReference>
<dbReference type="OrthoDB" id="418615at2759"/>
<keyword evidence="2" id="KW-0433">Leucine-rich repeat</keyword>
<dbReference type="InterPro" id="IPR032675">
    <property type="entry name" value="LRR_dom_sf"/>
</dbReference>
<evidence type="ECO:0000256" key="9">
    <source>
        <dbReference type="SAM" id="SignalP"/>
    </source>
</evidence>
<protein>
    <submittedName>
        <fullName evidence="12">Probable LRR receptor-like serine/threonine-protein kinase At4g31250</fullName>
    </submittedName>
</protein>
<dbReference type="PANTHER" id="PTHR48007">
    <property type="entry name" value="LEUCINE-RICH REPEAT RECEPTOR-LIKE PROTEIN KINASE PXC1"/>
    <property type="match status" value="1"/>
</dbReference>
<feature type="region of interest" description="Disordered" evidence="7">
    <location>
        <begin position="293"/>
        <end position="317"/>
    </location>
</feature>
<sequence length="653" mass="72254">MAKSWPFIFSLLLNLLPSISAQPPPLPGDAQTLLRFRSSLTNVSALANWDPSAPICGGDRRFWAGLICKNGQLYGLRLETMGLGGAIDAVALASLPSLRTLSFMNNRLGGPLPDVKKIGALKALYLSNNNFSGTISGDAFEGMGSLRKVYLGQNRFSGKIPTSLAELKGLVELGLEENEFSGRIPDFEERDWKYLNLSDNQLEGPLPSAFKNSNFTSFLGNSGLCGEPLAPCNNRSSAKKWYILIGVFSGAAALILLLIIRRFLRSSKSSAAVFDDPKPKTKLFSPKNIFKKERSHSHPYSSTDSDENPKNGGPTGSALCFLRTDRPRFGFQELLGASAEVLGSGSFGSSYKALLANGSAVVVKRFRQMNAVGRDEFYGHMRRLGRISHPNLLPLVAFYYGKDDKLLVSDFVENGSLASHLHARRKLGDPGMDWPTRLKIIKGVARGLFHLHKELPHLSLPHGHLKSSNILLGQHFTPMLSDYALSPLLNKDHAHHHMAAYKSPEFARHDRASKTADVWSLGILILEVLTGKFPANYLRQGKGANADLAAWVDAVVREEWTAEVFDNDMIGVGVDDWDGEMLKLLKIGMCCCEWEVGKRWGLKEALERIEELSERGHNFEDEDDEYYSSYGSEKDLRSSSFHRRSDDESSFLN</sequence>
<evidence type="ECO:0000256" key="7">
    <source>
        <dbReference type="SAM" id="MobiDB-lite"/>
    </source>
</evidence>
<feature type="region of interest" description="Disordered" evidence="7">
    <location>
        <begin position="621"/>
        <end position="653"/>
    </location>
</feature>
<dbReference type="InterPro" id="IPR046959">
    <property type="entry name" value="PRK1-6/SRF4-like"/>
</dbReference>
<dbReference type="Gene3D" id="3.80.10.10">
    <property type="entry name" value="Ribonuclease Inhibitor"/>
    <property type="match status" value="1"/>
</dbReference>
<keyword evidence="3 8" id="KW-0812">Transmembrane</keyword>
<proteinExistence type="predicted"/>
<keyword evidence="5 8" id="KW-1133">Transmembrane helix</keyword>
<dbReference type="Gene3D" id="1.10.510.10">
    <property type="entry name" value="Transferase(Phosphotransferase) domain 1"/>
    <property type="match status" value="1"/>
</dbReference>
<dbReference type="InterPro" id="IPR000719">
    <property type="entry name" value="Prot_kinase_dom"/>
</dbReference>
<evidence type="ECO:0000256" key="8">
    <source>
        <dbReference type="SAM" id="Phobius"/>
    </source>
</evidence>
<evidence type="ECO:0000313" key="11">
    <source>
        <dbReference type="Proteomes" id="UP000504603"/>
    </source>
</evidence>
<dbReference type="GO" id="GO:0016020">
    <property type="term" value="C:membrane"/>
    <property type="evidence" value="ECO:0007669"/>
    <property type="project" value="UniProtKB-SubCell"/>
</dbReference>
<dbReference type="PANTHER" id="PTHR48007:SF67">
    <property type="entry name" value="POLLEN RECEPTOR-LIKE KINASE 1"/>
    <property type="match status" value="1"/>
</dbReference>